<dbReference type="PROSITE" id="PS51826">
    <property type="entry name" value="PSBD"/>
    <property type="match status" value="1"/>
</dbReference>
<dbReference type="Gene3D" id="2.40.50.100">
    <property type="match status" value="1"/>
</dbReference>
<dbReference type="InterPro" id="IPR036625">
    <property type="entry name" value="E3-bd_dom_sf"/>
</dbReference>
<keyword evidence="4" id="KW-0808">Transferase</keyword>
<proteinExistence type="evidence at transcript level"/>
<dbReference type="SUPFAM" id="SSF51230">
    <property type="entry name" value="Single hybrid motif"/>
    <property type="match status" value="1"/>
</dbReference>
<dbReference type="GO" id="GO:0006086">
    <property type="term" value="P:pyruvate decarboxylation to acetyl-CoA"/>
    <property type="evidence" value="ECO:0007669"/>
    <property type="project" value="InterPro"/>
</dbReference>
<dbReference type="PANTHER" id="PTHR23151:SF90">
    <property type="entry name" value="DIHYDROLIPOYLLYSINE-RESIDUE ACETYLTRANSFERASE COMPONENT OF PYRUVATE DEHYDROGENASE COMPLEX, MITOCHONDRIAL-RELATED"/>
    <property type="match status" value="1"/>
</dbReference>
<reference evidence="8" key="2">
    <citation type="journal article" date="2018" name="Biosci. Biotechnol. Biochem.">
        <title>Polysaccharide hydrolase of the hadal zone amphipods Hirondellea gigas.</title>
        <authorList>
            <person name="Kobayashi H."/>
            <person name="Nagahama T."/>
            <person name="Arai W."/>
            <person name="Sasagawa Y."/>
            <person name="Umeda M."/>
            <person name="Hayashi T."/>
            <person name="Nikaido I."/>
            <person name="Watanabe H."/>
            <person name="Oguri K."/>
            <person name="Kitazato H."/>
            <person name="Fujioka K."/>
            <person name="Kido Y."/>
            <person name="Takami H."/>
        </authorList>
    </citation>
    <scope>NUCLEOTIDE SEQUENCE</scope>
    <source>
        <tissue evidence="8">Whole body</tissue>
    </source>
</reference>
<keyword evidence="3" id="KW-0809">Transit peptide</keyword>
<evidence type="ECO:0000259" key="7">
    <source>
        <dbReference type="PROSITE" id="PS51826"/>
    </source>
</evidence>
<dbReference type="PROSITE" id="PS50968">
    <property type="entry name" value="BIOTINYL_LIPOYL"/>
    <property type="match status" value="1"/>
</dbReference>
<dbReference type="PANTHER" id="PTHR23151">
    <property type="entry name" value="DIHYDROLIPOAMIDE ACETYL/SUCCINYL-TRANSFERASE-RELATED"/>
    <property type="match status" value="1"/>
</dbReference>
<organism evidence="8">
    <name type="scientific">Hirondellea gigas</name>
    <dbReference type="NCBI Taxonomy" id="1518452"/>
    <lineage>
        <taxon>Eukaryota</taxon>
        <taxon>Metazoa</taxon>
        <taxon>Ecdysozoa</taxon>
        <taxon>Arthropoda</taxon>
        <taxon>Crustacea</taxon>
        <taxon>Multicrustacea</taxon>
        <taxon>Malacostraca</taxon>
        <taxon>Eumalacostraca</taxon>
        <taxon>Peracarida</taxon>
        <taxon>Amphipoda</taxon>
        <taxon>Amphilochidea</taxon>
        <taxon>Lysianassida</taxon>
        <taxon>Lysianassidira</taxon>
        <taxon>Lysianassoidea</taxon>
        <taxon>Lysianassidae</taxon>
        <taxon>Hirondellea</taxon>
    </lineage>
</organism>
<dbReference type="Gene3D" id="4.10.320.10">
    <property type="entry name" value="E3-binding domain"/>
    <property type="match status" value="1"/>
</dbReference>
<dbReference type="CDD" id="cd06849">
    <property type="entry name" value="lipoyl_domain"/>
    <property type="match status" value="1"/>
</dbReference>
<sequence>MSLIARPSMRIFNNISQCIKFKGTSWTKYSATTASLRSFHQACILNGEGIPLRMPSLSPTMEEGKIVAWLKQEGDTIVPGDVLCEIETDKAVVAFDTDEEGVLAKILFDQNSGIIKIGTMIAVLAPEGEDWKTIQIPVDGGAPARVAPPAAVAAAAEADDGRKMGPSVRLLLETYGLSAGQVAGSGPHGELLKGDVLKHIESASLHKVEQKAHAPPAAVAATPAPAAAPAAPKPAAPKPAAVPLVGAGSYTDLEVSGMRRTIAKRLTQSKMGIAHSYATIDCRIDELMAVRKQFRKDGVALTLNDFVVKAVAVALRTCPAVNCVWQGDQLVESSTVDISVAVATPNGLITPIVHNTDHLGIKGISDKIRELVARAKDGKLKPEEFQGGTFTISNLGMFGILEFTAIINPPQCAILAVGGGIISVGADGKPETRMRATMSYDRVAIDDDTATEFLTALAELIQNPHQMLLGVARPILNYEDHPLAELL</sequence>
<evidence type="ECO:0000313" key="9">
    <source>
        <dbReference type="EMBL" id="LAC20331.1"/>
    </source>
</evidence>
<keyword evidence="2 4" id="KW-0450">Lipoyl</keyword>
<comment type="cofactor">
    <cofactor evidence="4">
        <name>(R)-lipoate</name>
        <dbReference type="ChEBI" id="CHEBI:83088"/>
    </cofactor>
</comment>
<dbReference type="InterPro" id="IPR004167">
    <property type="entry name" value="PSBD"/>
</dbReference>
<dbReference type="Gene3D" id="3.30.559.10">
    <property type="entry name" value="Chloramphenicol acetyltransferase-like domain"/>
    <property type="match status" value="1"/>
</dbReference>
<dbReference type="InterPro" id="IPR011053">
    <property type="entry name" value="Single_hybrid_motif"/>
</dbReference>
<evidence type="ECO:0000256" key="5">
    <source>
        <dbReference type="SAM" id="MobiDB-lite"/>
    </source>
</evidence>
<dbReference type="SUPFAM" id="SSF52777">
    <property type="entry name" value="CoA-dependent acyltransferases"/>
    <property type="match status" value="1"/>
</dbReference>
<evidence type="ECO:0000256" key="3">
    <source>
        <dbReference type="ARBA" id="ARBA00022946"/>
    </source>
</evidence>
<dbReference type="FunFam" id="2.40.50.100:FF:000010">
    <property type="entry name" value="Acetyltransferase component of pyruvate dehydrogenase complex"/>
    <property type="match status" value="1"/>
</dbReference>
<evidence type="ECO:0000313" key="8">
    <source>
        <dbReference type="EMBL" id="LAB66285.1"/>
    </source>
</evidence>
<feature type="domain" description="Peripheral subunit-binding (PSBD)" evidence="7">
    <location>
        <begin position="163"/>
        <end position="200"/>
    </location>
</feature>
<name>A0A2P2HWX3_9CRUS</name>
<dbReference type="GO" id="GO:0045254">
    <property type="term" value="C:pyruvate dehydrogenase complex"/>
    <property type="evidence" value="ECO:0007669"/>
    <property type="project" value="InterPro"/>
</dbReference>
<feature type="region of interest" description="Disordered" evidence="5">
    <location>
        <begin position="212"/>
        <end position="234"/>
    </location>
</feature>
<dbReference type="GO" id="GO:0005739">
    <property type="term" value="C:mitochondrion"/>
    <property type="evidence" value="ECO:0007669"/>
    <property type="project" value="TreeGrafter"/>
</dbReference>
<evidence type="ECO:0000256" key="2">
    <source>
        <dbReference type="ARBA" id="ARBA00022823"/>
    </source>
</evidence>
<evidence type="ECO:0000259" key="6">
    <source>
        <dbReference type="PROSITE" id="PS50968"/>
    </source>
</evidence>
<dbReference type="InterPro" id="IPR001078">
    <property type="entry name" value="2-oxoacid_DH_actylTfrase"/>
</dbReference>
<feature type="compositionally biased region" description="Low complexity" evidence="5">
    <location>
        <begin position="214"/>
        <end position="230"/>
    </location>
</feature>
<accession>A0A2P2HWX3</accession>
<dbReference type="Pfam" id="PF00364">
    <property type="entry name" value="Biotin_lipoyl"/>
    <property type="match status" value="1"/>
</dbReference>
<keyword evidence="8" id="KW-0670">Pyruvate</keyword>
<dbReference type="InterPro" id="IPR003016">
    <property type="entry name" value="2-oxoA_DH_lipoyl-BS"/>
</dbReference>
<dbReference type="GO" id="GO:0016746">
    <property type="term" value="F:acyltransferase activity"/>
    <property type="evidence" value="ECO:0007669"/>
    <property type="project" value="UniProtKB-KW"/>
</dbReference>
<dbReference type="SUPFAM" id="SSF47005">
    <property type="entry name" value="Peripheral subunit-binding domain of 2-oxo acid dehydrogenase complex"/>
    <property type="match status" value="1"/>
</dbReference>
<keyword evidence="4" id="KW-0012">Acyltransferase</keyword>
<dbReference type="AlphaFoldDB" id="A0A2P2HWX3"/>
<feature type="domain" description="Lipoyl-binding" evidence="6">
    <location>
        <begin position="49"/>
        <end position="125"/>
    </location>
</feature>
<dbReference type="InterPro" id="IPR023213">
    <property type="entry name" value="CAT-like_dom_sf"/>
</dbReference>
<dbReference type="InterPro" id="IPR045257">
    <property type="entry name" value="E2/Pdx1"/>
</dbReference>
<evidence type="ECO:0000256" key="1">
    <source>
        <dbReference type="ARBA" id="ARBA00007317"/>
    </source>
</evidence>
<dbReference type="EMBL" id="IACF01000518">
    <property type="protein sequence ID" value="LAB66285.1"/>
    <property type="molecule type" value="mRNA"/>
</dbReference>
<evidence type="ECO:0000256" key="4">
    <source>
        <dbReference type="RuleBase" id="RU003423"/>
    </source>
</evidence>
<protein>
    <recommendedName>
        <fullName evidence="4">Dihydrolipoamide acetyltransferase component of pyruvate dehydrogenase complex</fullName>
        <ecNumber evidence="4">2.3.1.-</ecNumber>
    </recommendedName>
</protein>
<dbReference type="Pfam" id="PF02817">
    <property type="entry name" value="E3_binding"/>
    <property type="match status" value="1"/>
</dbReference>
<dbReference type="EC" id="2.3.1.-" evidence="4"/>
<reference evidence="9" key="1">
    <citation type="submission" date="2017-11" db="EMBL/GenBank/DDBJ databases">
        <title>The sensing device of the deep-sea amphipod.</title>
        <authorList>
            <person name="Kobayashi H."/>
            <person name="Nagahama T."/>
            <person name="Arai W."/>
            <person name="Sasagawa Y."/>
            <person name="Umeda M."/>
            <person name="Hayashi T."/>
            <person name="Nikaido I."/>
            <person name="Watanabe H."/>
            <person name="Oguri K."/>
            <person name="Kitazato H."/>
            <person name="Fujioka K."/>
            <person name="Kido Y."/>
            <person name="Takami H."/>
        </authorList>
    </citation>
    <scope>NUCLEOTIDE SEQUENCE</scope>
    <source>
        <tissue evidence="9">Whole body</tissue>
    </source>
</reference>
<dbReference type="PROSITE" id="PS00189">
    <property type="entry name" value="LIPOYL"/>
    <property type="match status" value="1"/>
</dbReference>
<dbReference type="EMBL" id="IACT01000961">
    <property type="protein sequence ID" value="LAC20331.1"/>
    <property type="molecule type" value="mRNA"/>
</dbReference>
<dbReference type="InterPro" id="IPR000089">
    <property type="entry name" value="Biotin_lipoyl"/>
</dbReference>
<comment type="similarity">
    <text evidence="1 4">Belongs to the 2-oxoacid dehydrogenase family.</text>
</comment>
<dbReference type="Pfam" id="PF00198">
    <property type="entry name" value="2-oxoacid_dh"/>
    <property type="match status" value="1"/>
</dbReference>